<proteinExistence type="predicted"/>
<dbReference type="AlphaFoldDB" id="A0ABD2WLL7"/>
<dbReference type="EMBL" id="JBJJXI010000094">
    <property type="protein sequence ID" value="KAL3393967.1"/>
    <property type="molecule type" value="Genomic_DNA"/>
</dbReference>
<organism evidence="1 2">
    <name type="scientific">Trichogramma kaykai</name>
    <dbReference type="NCBI Taxonomy" id="54128"/>
    <lineage>
        <taxon>Eukaryota</taxon>
        <taxon>Metazoa</taxon>
        <taxon>Ecdysozoa</taxon>
        <taxon>Arthropoda</taxon>
        <taxon>Hexapoda</taxon>
        <taxon>Insecta</taxon>
        <taxon>Pterygota</taxon>
        <taxon>Neoptera</taxon>
        <taxon>Endopterygota</taxon>
        <taxon>Hymenoptera</taxon>
        <taxon>Apocrita</taxon>
        <taxon>Proctotrupomorpha</taxon>
        <taxon>Chalcidoidea</taxon>
        <taxon>Trichogrammatidae</taxon>
        <taxon>Trichogramma</taxon>
    </lineage>
</organism>
<protein>
    <submittedName>
        <fullName evidence="1">Uncharacterized protein</fullName>
    </submittedName>
</protein>
<evidence type="ECO:0000313" key="2">
    <source>
        <dbReference type="Proteomes" id="UP001627154"/>
    </source>
</evidence>
<sequence>MLHLHVHRAPTLDAQLALIDVAPYVRIMYQYSRGRIELQHAVIAHVWIFNVPSSHSYVQRSLCSCAWLVVYK</sequence>
<gene>
    <name evidence="1" type="ORF">TKK_011643</name>
</gene>
<evidence type="ECO:0000313" key="1">
    <source>
        <dbReference type="EMBL" id="KAL3393967.1"/>
    </source>
</evidence>
<comment type="caution">
    <text evidence="1">The sequence shown here is derived from an EMBL/GenBank/DDBJ whole genome shotgun (WGS) entry which is preliminary data.</text>
</comment>
<name>A0ABD2WLL7_9HYME</name>
<accession>A0ABD2WLL7</accession>
<dbReference type="Proteomes" id="UP001627154">
    <property type="component" value="Unassembled WGS sequence"/>
</dbReference>
<keyword evidence="2" id="KW-1185">Reference proteome</keyword>
<reference evidence="1 2" key="1">
    <citation type="journal article" date="2024" name="bioRxiv">
        <title>A reference genome for Trichogramma kaykai: A tiny desert-dwelling parasitoid wasp with competing sex-ratio distorters.</title>
        <authorList>
            <person name="Culotta J."/>
            <person name="Lindsey A.R."/>
        </authorList>
    </citation>
    <scope>NUCLEOTIDE SEQUENCE [LARGE SCALE GENOMIC DNA]</scope>
    <source>
        <strain evidence="1 2">KSX58</strain>
    </source>
</reference>